<dbReference type="InterPro" id="IPR024737">
    <property type="entry name" value="Get5_N"/>
</dbReference>
<name>A0A4U0VAR4_9PEZI</name>
<feature type="domain" description="Ubiquitin-like" evidence="2">
    <location>
        <begin position="65"/>
        <end position="143"/>
    </location>
</feature>
<dbReference type="EMBL" id="NAJP01000009">
    <property type="protein sequence ID" value="TKA46028.1"/>
    <property type="molecule type" value="Genomic_DNA"/>
</dbReference>
<reference evidence="3 4" key="1">
    <citation type="submission" date="2017-03" db="EMBL/GenBank/DDBJ databases">
        <title>Genomes of endolithic fungi from Antarctica.</title>
        <authorList>
            <person name="Coleine C."/>
            <person name="Masonjones S."/>
            <person name="Stajich J.E."/>
        </authorList>
    </citation>
    <scope>NUCLEOTIDE SEQUENCE [LARGE SCALE GENOMIC DNA]</scope>
    <source>
        <strain evidence="3 4">CCFEE 5311</strain>
    </source>
</reference>
<feature type="compositionally biased region" description="Polar residues" evidence="1">
    <location>
        <begin position="52"/>
        <end position="62"/>
    </location>
</feature>
<dbReference type="PROSITE" id="PS50053">
    <property type="entry name" value="UBIQUITIN_2"/>
    <property type="match status" value="1"/>
</dbReference>
<dbReference type="Proteomes" id="UP000310066">
    <property type="component" value="Unassembled WGS sequence"/>
</dbReference>
<dbReference type="InterPro" id="IPR049256">
    <property type="entry name" value="Get5_C"/>
</dbReference>
<dbReference type="AlphaFoldDB" id="A0A4U0VAR4"/>
<dbReference type="Pfam" id="PF17183">
    <property type="entry name" value="Get5_C"/>
    <property type="match status" value="1"/>
</dbReference>
<comment type="caution">
    <text evidence="3">The sequence shown here is derived from an EMBL/GenBank/DDBJ whole genome shotgun (WGS) entry which is preliminary data.</text>
</comment>
<sequence length="240" mass="25476">MSEVSFAKSFLASLDKRAIKLPADHVSDAKKYPAQSPFTLPRQTHPFPRKGATSTASQQAKQKTVTATLKPMRGSGETITVADLTLTSTIHDVKTSYAQQSGQPQDKIKLLLNKKPAADLKTLQELGVEGETVELSVMIMGGGGSAATTPAVEKSEPVMSAPLGGDDKMDVDSSQTPAPASEKAQAEADGKADAQGGTVAEMLKGEEFWADLKGFLAQRLRDEGEGEKLAKVFREAFGKL</sequence>
<feature type="region of interest" description="Disordered" evidence="1">
    <location>
        <begin position="144"/>
        <end position="199"/>
    </location>
</feature>
<dbReference type="Gene3D" id="1.10.286.70">
    <property type="entry name" value="Get5 dimerization domain"/>
    <property type="match status" value="1"/>
</dbReference>
<evidence type="ECO:0000256" key="1">
    <source>
        <dbReference type="SAM" id="MobiDB-lite"/>
    </source>
</evidence>
<evidence type="ECO:0000259" key="2">
    <source>
        <dbReference type="PROSITE" id="PS50053"/>
    </source>
</evidence>
<proteinExistence type="predicted"/>
<dbReference type="InterPro" id="IPR029071">
    <property type="entry name" value="Ubiquitin-like_domsf"/>
</dbReference>
<organism evidence="3 4">
    <name type="scientific">Friedmanniomyces endolithicus</name>
    <dbReference type="NCBI Taxonomy" id="329885"/>
    <lineage>
        <taxon>Eukaryota</taxon>
        <taxon>Fungi</taxon>
        <taxon>Dikarya</taxon>
        <taxon>Ascomycota</taxon>
        <taxon>Pezizomycotina</taxon>
        <taxon>Dothideomycetes</taxon>
        <taxon>Dothideomycetidae</taxon>
        <taxon>Mycosphaerellales</taxon>
        <taxon>Teratosphaeriaceae</taxon>
        <taxon>Friedmanniomyces</taxon>
    </lineage>
</organism>
<evidence type="ECO:0000313" key="3">
    <source>
        <dbReference type="EMBL" id="TKA46028.1"/>
    </source>
</evidence>
<protein>
    <recommendedName>
        <fullName evidence="2">Ubiquitin-like domain-containing protein</fullName>
    </recommendedName>
</protein>
<dbReference type="Pfam" id="PF12754">
    <property type="entry name" value="Get5_N"/>
    <property type="match status" value="1"/>
</dbReference>
<dbReference type="OrthoDB" id="5366541at2759"/>
<dbReference type="SUPFAM" id="SSF54236">
    <property type="entry name" value="Ubiquitin-like"/>
    <property type="match status" value="1"/>
</dbReference>
<feature type="region of interest" description="Disordered" evidence="1">
    <location>
        <begin position="30"/>
        <end position="62"/>
    </location>
</feature>
<dbReference type="Gene3D" id="3.10.20.90">
    <property type="entry name" value="Phosphatidylinositol 3-kinase Catalytic Subunit, Chain A, domain 1"/>
    <property type="match status" value="1"/>
</dbReference>
<evidence type="ECO:0000313" key="4">
    <source>
        <dbReference type="Proteomes" id="UP000310066"/>
    </source>
</evidence>
<dbReference type="InterPro" id="IPR000626">
    <property type="entry name" value="Ubiquitin-like_dom"/>
</dbReference>
<accession>A0A4U0VAR4</accession>
<gene>
    <name evidence="3" type="ORF">B0A54_02834</name>
</gene>
<dbReference type="STRING" id="329885.A0A4U0VAR4"/>